<reference evidence="1" key="2">
    <citation type="submission" date="2023-12" db="EMBL/GenBank/DDBJ databases">
        <authorList>
            <person name="Sun Q."/>
            <person name="Inoue M."/>
        </authorList>
    </citation>
    <scope>NUCLEOTIDE SEQUENCE</scope>
    <source>
        <strain evidence="1">JCM 14265</strain>
    </source>
</reference>
<reference evidence="2 4" key="3">
    <citation type="submission" date="2024-06" db="EMBL/GenBank/DDBJ databases">
        <title>Halorubrum miltondacostae sp. nov., a potential PHA producer isolated from an inland solar saltern in Rio Maior, Portugal.</title>
        <authorList>
            <person name="Albuquerque L."/>
            <person name="Viver T."/>
            <person name="Barroso C."/>
            <person name="Claudino R."/>
            <person name="Galvan M."/>
            <person name="Simoes G."/>
            <person name="Lobo Da Cunha A."/>
            <person name="Egas C."/>
        </authorList>
    </citation>
    <scope>NUCLEOTIDE SEQUENCE [LARGE SCALE GENOMIC DNA]</scope>
    <source>
        <strain evidence="2 4">DSM 18646</strain>
    </source>
</reference>
<dbReference type="AlphaFoldDB" id="A0AAV3SS14"/>
<gene>
    <name evidence="2" type="ORF">ABNG02_15625</name>
    <name evidence="1" type="ORF">GCM10008994_13640</name>
</gene>
<reference evidence="1" key="1">
    <citation type="journal article" date="2014" name="Int. J. Syst. Evol. Microbiol.">
        <title>Complete genome sequence of Corynebacterium casei LMG S-19264T (=DSM 44701T), isolated from a smear-ripened cheese.</title>
        <authorList>
            <consortium name="US DOE Joint Genome Institute (JGI-PGF)"/>
            <person name="Walter F."/>
            <person name="Albersmeier A."/>
            <person name="Kalinowski J."/>
            <person name="Ruckert C."/>
        </authorList>
    </citation>
    <scope>NUCLEOTIDE SEQUENCE</scope>
    <source>
        <strain evidence="1">JCM 14265</strain>
    </source>
</reference>
<organism evidence="1 3">
    <name type="scientific">Halorubrum ejinorense</name>
    <dbReference type="NCBI Taxonomy" id="425309"/>
    <lineage>
        <taxon>Archaea</taxon>
        <taxon>Methanobacteriati</taxon>
        <taxon>Methanobacteriota</taxon>
        <taxon>Stenosarchaea group</taxon>
        <taxon>Halobacteria</taxon>
        <taxon>Halobacteriales</taxon>
        <taxon>Haloferacaceae</taxon>
        <taxon>Halorubrum</taxon>
    </lineage>
</organism>
<dbReference type="EMBL" id="BAAADQ010000005">
    <property type="protein sequence ID" value="GAA0539796.1"/>
    <property type="molecule type" value="Genomic_DNA"/>
</dbReference>
<dbReference type="Proteomes" id="UP001567571">
    <property type="component" value="Unassembled WGS sequence"/>
</dbReference>
<protein>
    <submittedName>
        <fullName evidence="2">Peptide ABC transporter substrate-binding protein</fullName>
    </submittedName>
</protein>
<dbReference type="EMBL" id="JBEDNW010000010">
    <property type="protein sequence ID" value="MEZ3168744.1"/>
    <property type="molecule type" value="Genomic_DNA"/>
</dbReference>
<dbReference type="RefSeq" id="WP_343777744.1">
    <property type="nucleotide sequence ID" value="NZ_BAAADQ010000005.1"/>
</dbReference>
<evidence type="ECO:0000313" key="4">
    <source>
        <dbReference type="Proteomes" id="UP001567571"/>
    </source>
</evidence>
<evidence type="ECO:0000313" key="3">
    <source>
        <dbReference type="Proteomes" id="UP001501425"/>
    </source>
</evidence>
<dbReference type="Proteomes" id="UP001501425">
    <property type="component" value="Unassembled WGS sequence"/>
</dbReference>
<comment type="caution">
    <text evidence="1">The sequence shown here is derived from an EMBL/GenBank/DDBJ whole genome shotgun (WGS) entry which is preliminary data.</text>
</comment>
<evidence type="ECO:0000313" key="2">
    <source>
        <dbReference type="EMBL" id="MEZ3168744.1"/>
    </source>
</evidence>
<accession>A0AAV3SS14</accession>
<name>A0AAV3SS14_9EURY</name>
<proteinExistence type="predicted"/>
<evidence type="ECO:0000313" key="1">
    <source>
        <dbReference type="EMBL" id="GAA0539796.1"/>
    </source>
</evidence>
<sequence length="163" mass="18630">MTEAPAYHEHLLDASDVCNSCHRVIRVERQDPTRGGLTREFESHYERHRDHTEIGYGPARSVSEEKGVFCERCGTESPYDRIWNDAEDEVDDERFRELIRATIRTLEHKGVTLDRRTLAERALERRRNGEHVDDCLGEATKAAIVASINQSDAGQDARREAPA</sequence>
<keyword evidence="4" id="KW-1185">Reference proteome</keyword>